<name>A0A972H119_9BACL</name>
<gene>
    <name evidence="6" type="ORF">GC093_13680</name>
</gene>
<evidence type="ECO:0000256" key="2">
    <source>
        <dbReference type="ARBA" id="ARBA00022729"/>
    </source>
</evidence>
<dbReference type="InterPro" id="IPR050490">
    <property type="entry name" value="Bact_solute-bd_prot1"/>
</dbReference>
<evidence type="ECO:0000256" key="5">
    <source>
        <dbReference type="ARBA" id="ARBA00023288"/>
    </source>
</evidence>
<reference evidence="6" key="1">
    <citation type="submission" date="2019-10" db="EMBL/GenBank/DDBJ databases">
        <title>Description of Paenibacillus glebae sp. nov.</title>
        <authorList>
            <person name="Carlier A."/>
            <person name="Qi S."/>
        </authorList>
    </citation>
    <scope>NUCLEOTIDE SEQUENCE</scope>
    <source>
        <strain evidence="6">LMG 31456</strain>
    </source>
</reference>
<dbReference type="AlphaFoldDB" id="A0A972H119"/>
<evidence type="ECO:0000256" key="4">
    <source>
        <dbReference type="ARBA" id="ARBA00023139"/>
    </source>
</evidence>
<evidence type="ECO:0000256" key="1">
    <source>
        <dbReference type="ARBA" id="ARBA00022475"/>
    </source>
</evidence>
<dbReference type="Gene3D" id="3.40.190.10">
    <property type="entry name" value="Periplasmic binding protein-like II"/>
    <property type="match status" value="1"/>
</dbReference>
<sequence length="385" mass="44190">MGSGEIKMSMTEIRLLTQFQQMHHLLQAKESFEAANPNVRIVVEQASDNFESMREFKSDHPPDIMDSGGWGLFNQEGVFIDLIPFIKEIEGLEEDLYPGIIRVVGRDGTLPGLPMDVSLPLILINKAMFDRQGLAYPTEDWTWDDMIGLAQRLTLRNEDGVAHQFGFATGADIENFEPFVMRNGGRYLSPDGSTARGYVDSENTMDAFRKIIDMYRIHQVTRKPGEPFKAGQLADGFAMIFGFTWFVGGICEKGREEQFEIVGLPRMQGGEEANMIYMGGCGVTTKSKHPRLAWEFIRHYILERQESFLMPWNLPITRTLAERSGMNSHRLWKRYLMELEIVQPSGFYLSEKWNTSRQLINEDIHRMINEGADVRHLMKSWTRFA</sequence>
<protein>
    <submittedName>
        <fullName evidence="6">Extracellular solute-binding protein</fullName>
    </submittedName>
</protein>
<keyword evidence="4" id="KW-0564">Palmitate</keyword>
<accession>A0A972H119</accession>
<evidence type="ECO:0000313" key="6">
    <source>
        <dbReference type="EMBL" id="NOU94261.1"/>
    </source>
</evidence>
<proteinExistence type="predicted"/>
<keyword evidence="7" id="KW-1185">Reference proteome</keyword>
<dbReference type="PANTHER" id="PTHR43649">
    <property type="entry name" value="ARABINOSE-BINDING PROTEIN-RELATED"/>
    <property type="match status" value="1"/>
</dbReference>
<dbReference type="SUPFAM" id="SSF53850">
    <property type="entry name" value="Periplasmic binding protein-like II"/>
    <property type="match status" value="1"/>
</dbReference>
<keyword evidence="2" id="KW-0732">Signal</keyword>
<dbReference type="InterPro" id="IPR006059">
    <property type="entry name" value="SBP"/>
</dbReference>
<keyword evidence="5" id="KW-0449">Lipoprotein</keyword>
<dbReference type="Pfam" id="PF01547">
    <property type="entry name" value="SBP_bac_1"/>
    <property type="match status" value="1"/>
</dbReference>
<dbReference type="Proteomes" id="UP000641588">
    <property type="component" value="Unassembled WGS sequence"/>
</dbReference>
<evidence type="ECO:0000256" key="3">
    <source>
        <dbReference type="ARBA" id="ARBA00023136"/>
    </source>
</evidence>
<evidence type="ECO:0000313" key="7">
    <source>
        <dbReference type="Proteomes" id="UP000641588"/>
    </source>
</evidence>
<organism evidence="6 7">
    <name type="scientific">Paenibacillus foliorum</name>
    <dbReference type="NCBI Taxonomy" id="2654974"/>
    <lineage>
        <taxon>Bacteria</taxon>
        <taxon>Bacillati</taxon>
        <taxon>Bacillota</taxon>
        <taxon>Bacilli</taxon>
        <taxon>Bacillales</taxon>
        <taxon>Paenibacillaceae</taxon>
        <taxon>Paenibacillus</taxon>
    </lineage>
</organism>
<keyword evidence="1" id="KW-1003">Cell membrane</keyword>
<comment type="caution">
    <text evidence="6">The sequence shown here is derived from an EMBL/GenBank/DDBJ whole genome shotgun (WGS) entry which is preliminary data.</text>
</comment>
<dbReference type="EMBL" id="WHOD01000055">
    <property type="protein sequence ID" value="NOU94261.1"/>
    <property type="molecule type" value="Genomic_DNA"/>
</dbReference>
<dbReference type="PANTHER" id="PTHR43649:SF33">
    <property type="entry name" value="POLYGALACTURONAN_RHAMNOGALACTURONAN-BINDING PROTEIN YTCQ"/>
    <property type="match status" value="1"/>
</dbReference>
<keyword evidence="3" id="KW-0472">Membrane</keyword>